<sequence length="237" mass="27565">MITLYVPWINEVEDLVQVDPKAKAEENMQLINENRKRYNYFDEDTLELALQDAQKTAEERETEEEADSNAPRHDLDDYDLNDPQCQADVFADMGGYQARTYDEGFCSPGRLTDEEYFNLIAKLNPEQLYSTDPTRSSNKFRSVFRQNLWEMFKVHRLTQIMRQSNQQFQTALNNLAKGTLPQEDKSLFLSRTFPALTPEAVDSKPVHLFARNDLVDAWNEQALDQIGYSGQGKHRKR</sequence>
<protein>
    <submittedName>
        <fullName evidence="2">Uncharacterized protein</fullName>
    </submittedName>
</protein>
<evidence type="ECO:0000256" key="1">
    <source>
        <dbReference type="SAM" id="MobiDB-lite"/>
    </source>
</evidence>
<accession>A0AAE1LLW9</accession>
<proteinExistence type="predicted"/>
<dbReference type="Proteomes" id="UP001219518">
    <property type="component" value="Unassembled WGS sequence"/>
</dbReference>
<organism evidence="2 3">
    <name type="scientific">Frankliniella fusca</name>
    <dbReference type="NCBI Taxonomy" id="407009"/>
    <lineage>
        <taxon>Eukaryota</taxon>
        <taxon>Metazoa</taxon>
        <taxon>Ecdysozoa</taxon>
        <taxon>Arthropoda</taxon>
        <taxon>Hexapoda</taxon>
        <taxon>Insecta</taxon>
        <taxon>Pterygota</taxon>
        <taxon>Neoptera</taxon>
        <taxon>Paraneoptera</taxon>
        <taxon>Thysanoptera</taxon>
        <taxon>Terebrantia</taxon>
        <taxon>Thripoidea</taxon>
        <taxon>Thripidae</taxon>
        <taxon>Frankliniella</taxon>
    </lineage>
</organism>
<name>A0AAE1LLW9_9NEOP</name>
<reference evidence="2" key="2">
    <citation type="journal article" date="2023" name="BMC Genomics">
        <title>Pest status, molecular evolution, and epigenetic factors derived from the genome assembly of Frankliniella fusca, a thysanopteran phytovirus vector.</title>
        <authorList>
            <person name="Catto M.A."/>
            <person name="Labadie P.E."/>
            <person name="Jacobson A.L."/>
            <person name="Kennedy G.G."/>
            <person name="Srinivasan R."/>
            <person name="Hunt B.G."/>
        </authorList>
    </citation>
    <scope>NUCLEOTIDE SEQUENCE</scope>
    <source>
        <strain evidence="2">PL_HMW_Pooled</strain>
    </source>
</reference>
<dbReference type="AlphaFoldDB" id="A0AAE1LLW9"/>
<evidence type="ECO:0000313" key="3">
    <source>
        <dbReference type="Proteomes" id="UP001219518"/>
    </source>
</evidence>
<keyword evidence="3" id="KW-1185">Reference proteome</keyword>
<reference evidence="2" key="1">
    <citation type="submission" date="2021-07" db="EMBL/GenBank/DDBJ databases">
        <authorList>
            <person name="Catto M.A."/>
            <person name="Jacobson A."/>
            <person name="Kennedy G."/>
            <person name="Labadie P."/>
            <person name="Hunt B.G."/>
            <person name="Srinivasan R."/>
        </authorList>
    </citation>
    <scope>NUCLEOTIDE SEQUENCE</scope>
    <source>
        <strain evidence="2">PL_HMW_Pooled</strain>
        <tissue evidence="2">Head</tissue>
    </source>
</reference>
<dbReference type="EMBL" id="JAHWGI010001169">
    <property type="protein sequence ID" value="KAK3924290.1"/>
    <property type="molecule type" value="Genomic_DNA"/>
</dbReference>
<comment type="caution">
    <text evidence="2">The sequence shown here is derived from an EMBL/GenBank/DDBJ whole genome shotgun (WGS) entry which is preliminary data.</text>
</comment>
<feature type="region of interest" description="Disordered" evidence="1">
    <location>
        <begin position="52"/>
        <end position="75"/>
    </location>
</feature>
<gene>
    <name evidence="2" type="ORF">KUF71_002561</name>
</gene>
<evidence type="ECO:0000313" key="2">
    <source>
        <dbReference type="EMBL" id="KAK3924290.1"/>
    </source>
</evidence>